<dbReference type="InterPro" id="IPR001608">
    <property type="entry name" value="Ala_racemase_N"/>
</dbReference>
<dbReference type="PANTHER" id="PTHR30511">
    <property type="entry name" value="ALANINE RACEMASE"/>
    <property type="match status" value="1"/>
</dbReference>
<evidence type="ECO:0000313" key="8">
    <source>
        <dbReference type="Proteomes" id="UP000886607"/>
    </source>
</evidence>
<evidence type="ECO:0000256" key="1">
    <source>
        <dbReference type="ARBA" id="ARBA00001933"/>
    </source>
</evidence>
<dbReference type="Proteomes" id="UP000886597">
    <property type="component" value="Unassembled WGS sequence"/>
</dbReference>
<evidence type="ECO:0000259" key="4">
    <source>
        <dbReference type="Pfam" id="PF01168"/>
    </source>
</evidence>
<dbReference type="GO" id="GO:0008784">
    <property type="term" value="F:alanine racemase activity"/>
    <property type="evidence" value="ECO:0007669"/>
    <property type="project" value="TreeGrafter"/>
</dbReference>
<evidence type="ECO:0000256" key="2">
    <source>
        <dbReference type="ARBA" id="ARBA00022898"/>
    </source>
</evidence>
<keyword evidence="8" id="KW-1185">Reference proteome</keyword>
<reference evidence="6" key="1">
    <citation type="submission" date="2019-08" db="EMBL/GenBank/DDBJ databases">
        <authorList>
            <person name="Ishikawa M."/>
            <person name="Suzuki T."/>
            <person name="Matsutani M."/>
        </authorList>
    </citation>
    <scope>NUCLEOTIDE SEQUENCE</scope>
    <source>
        <strain evidence="6">7C1</strain>
        <strain evidence="5">8C4</strain>
    </source>
</reference>
<evidence type="ECO:0000313" key="6">
    <source>
        <dbReference type="EMBL" id="GEQ54580.1"/>
    </source>
</evidence>
<dbReference type="Proteomes" id="UP000886607">
    <property type="component" value="Unassembled WGS sequence"/>
</dbReference>
<protein>
    <submittedName>
        <fullName evidence="6">Alanine racemase</fullName>
    </submittedName>
</protein>
<gene>
    <name evidence="6" type="primary">orr</name>
    <name evidence="5" type="ORF">TK11N_14510</name>
    <name evidence="6" type="ORF">TK2N_14240</name>
</gene>
<dbReference type="EMBL" id="BKBO01000021">
    <property type="protein sequence ID" value="GEQ49599.1"/>
    <property type="molecule type" value="Genomic_DNA"/>
</dbReference>
<dbReference type="InterPro" id="IPR000821">
    <property type="entry name" value="Ala_racemase"/>
</dbReference>
<dbReference type="Pfam" id="PF01168">
    <property type="entry name" value="Ala_racemase_N"/>
    <property type="match status" value="1"/>
</dbReference>
<name>A0AAN4UBY2_9ENTE</name>
<comment type="caution">
    <text evidence="6">The sequence shown here is derived from an EMBL/GenBank/DDBJ whole genome shotgun (WGS) entry which is preliminary data.</text>
</comment>
<keyword evidence="3" id="KW-0413">Isomerase</keyword>
<feature type="domain" description="Alanine racemase N-terminal" evidence="4">
    <location>
        <begin position="9"/>
        <end position="223"/>
    </location>
</feature>
<evidence type="ECO:0000256" key="3">
    <source>
        <dbReference type="ARBA" id="ARBA00023235"/>
    </source>
</evidence>
<dbReference type="GO" id="GO:0005829">
    <property type="term" value="C:cytosol"/>
    <property type="evidence" value="ECO:0007669"/>
    <property type="project" value="TreeGrafter"/>
</dbReference>
<dbReference type="Gene3D" id="3.20.20.10">
    <property type="entry name" value="Alanine racemase"/>
    <property type="match status" value="1"/>
</dbReference>
<dbReference type="RefSeq" id="WP_202584042.1">
    <property type="nucleotide sequence ID" value="NZ_BKBO01000021.1"/>
</dbReference>
<sequence>MAQYPELVVNLEKLKHNVETIVKLCEEKNIKVAGVIKGFNGCLPMVNAYRAGGVKTIGSSRMEQLKEVRKMWPNAETLMLRIPMLSELDSLVKDANISLQSELTTLKELNKLCLENNLCHRVILMVDLGDLREGFFKKEELFKAAMEVENSKELILEGIGTNLGCYGSIEPDEENLGKLCELAKQIEQGIGRELAVVSGGATTSLQLVLNNKIPNKINHLRIGDGILLRDMENYFDYTLNEMNEDVFKLSAEIIEIKEKPTYPIGTISVDAFGNTPEYTDQGIRKRALLAVGRQDIGDMNKLHPYDENIKVFGGSSDHTIIDLTDCSNNYQIGDIVSFELEYENVLYATGSTYIAKEYQ</sequence>
<dbReference type="EMBL" id="BKBQ01000020">
    <property type="protein sequence ID" value="GEQ54580.1"/>
    <property type="molecule type" value="Genomic_DNA"/>
</dbReference>
<keyword evidence="2" id="KW-0663">Pyridoxal phosphate</keyword>
<comment type="cofactor">
    <cofactor evidence="1">
        <name>pyridoxal 5'-phosphate</name>
        <dbReference type="ChEBI" id="CHEBI:597326"/>
    </cofactor>
</comment>
<accession>A0AAN4UBY2</accession>
<proteinExistence type="predicted"/>
<dbReference type="InterPro" id="IPR029066">
    <property type="entry name" value="PLP-binding_barrel"/>
</dbReference>
<evidence type="ECO:0000313" key="7">
    <source>
        <dbReference type="Proteomes" id="UP000886597"/>
    </source>
</evidence>
<dbReference type="AlphaFoldDB" id="A0AAN4UBY2"/>
<dbReference type="GO" id="GO:0030170">
    <property type="term" value="F:pyridoxal phosphate binding"/>
    <property type="evidence" value="ECO:0007669"/>
    <property type="project" value="TreeGrafter"/>
</dbReference>
<reference evidence="6" key="2">
    <citation type="journal article" date="2020" name="Int. Dairy J.">
        <title>Lactic acid bacterial diversity in Brie cheese focusing on salt concentration and pH of isolation medium and characterisation of halophilic and alkaliphilic lactic acid bacterial isolates.</title>
        <authorList>
            <person name="Unno R."/>
            <person name="Matsutani M."/>
            <person name="Suzuki T."/>
            <person name="Kodama K."/>
            <person name="Matsushita H."/>
            <person name="Yamasato K."/>
            <person name="Koizumi Y."/>
            <person name="Ishikawa M."/>
        </authorList>
    </citation>
    <scope>NUCLEOTIDE SEQUENCE</scope>
    <source>
        <strain evidence="6">7C1</strain>
        <strain evidence="5">8C4</strain>
    </source>
</reference>
<dbReference type="SUPFAM" id="SSF51419">
    <property type="entry name" value="PLP-binding barrel"/>
    <property type="match status" value="1"/>
</dbReference>
<dbReference type="CDD" id="cd06815">
    <property type="entry name" value="PLPDE_III_AR_like_1"/>
    <property type="match status" value="1"/>
</dbReference>
<organism evidence="6 7">
    <name type="scientific">Tetragenococcus koreensis</name>
    <dbReference type="NCBI Taxonomy" id="290335"/>
    <lineage>
        <taxon>Bacteria</taxon>
        <taxon>Bacillati</taxon>
        <taxon>Bacillota</taxon>
        <taxon>Bacilli</taxon>
        <taxon>Lactobacillales</taxon>
        <taxon>Enterococcaceae</taxon>
        <taxon>Tetragenococcus</taxon>
    </lineage>
</organism>
<dbReference type="PANTHER" id="PTHR30511:SF3">
    <property type="entry name" value="LYSINE RACEMASE"/>
    <property type="match status" value="1"/>
</dbReference>
<evidence type="ECO:0000313" key="5">
    <source>
        <dbReference type="EMBL" id="GEQ49599.1"/>
    </source>
</evidence>